<keyword evidence="2" id="KW-1185">Reference proteome</keyword>
<name>A0A166DBT7_9AGAM</name>
<dbReference type="AlphaFoldDB" id="A0A166DBT7"/>
<evidence type="ECO:0000313" key="1">
    <source>
        <dbReference type="EMBL" id="KZP14538.1"/>
    </source>
</evidence>
<reference evidence="1 2" key="1">
    <citation type="journal article" date="2016" name="Mol. Biol. Evol.">
        <title>Comparative Genomics of Early-Diverging Mushroom-Forming Fungi Provides Insights into the Origins of Lignocellulose Decay Capabilities.</title>
        <authorList>
            <person name="Nagy L.G."/>
            <person name="Riley R."/>
            <person name="Tritt A."/>
            <person name="Adam C."/>
            <person name="Daum C."/>
            <person name="Floudas D."/>
            <person name="Sun H."/>
            <person name="Yadav J.S."/>
            <person name="Pangilinan J."/>
            <person name="Larsson K.H."/>
            <person name="Matsuura K."/>
            <person name="Barry K."/>
            <person name="Labutti K."/>
            <person name="Kuo R."/>
            <person name="Ohm R.A."/>
            <person name="Bhattacharya S.S."/>
            <person name="Shirouzu T."/>
            <person name="Yoshinaga Y."/>
            <person name="Martin F.M."/>
            <person name="Grigoriev I.V."/>
            <person name="Hibbett D.S."/>
        </authorList>
    </citation>
    <scope>NUCLEOTIDE SEQUENCE [LARGE SCALE GENOMIC DNA]</scope>
    <source>
        <strain evidence="1 2">CBS 109695</strain>
    </source>
</reference>
<sequence length="149" mass="16542">MSSTTTRLPVRRAHRLPLIRRAVHSLGSGQSSTIYFVSKKRHELATKTLASELSSCAFITAMARYHFCATSMLIVTLVQMRMAARVSSLSRIAWSLSADLTSLLYRATTTSSRTATVSRTAWTPCATSATTPPRPSSSMRRFWRMEHGT</sequence>
<evidence type="ECO:0000313" key="2">
    <source>
        <dbReference type="Proteomes" id="UP000076532"/>
    </source>
</evidence>
<proteinExistence type="predicted"/>
<accession>A0A166DBT7</accession>
<protein>
    <submittedName>
        <fullName evidence="1">Uncharacterized protein</fullName>
    </submittedName>
</protein>
<dbReference type="EMBL" id="KV417616">
    <property type="protein sequence ID" value="KZP14538.1"/>
    <property type="molecule type" value="Genomic_DNA"/>
</dbReference>
<gene>
    <name evidence="1" type="ORF">FIBSPDRAFT_105694</name>
</gene>
<organism evidence="1 2">
    <name type="scientific">Athelia psychrophila</name>
    <dbReference type="NCBI Taxonomy" id="1759441"/>
    <lineage>
        <taxon>Eukaryota</taxon>
        <taxon>Fungi</taxon>
        <taxon>Dikarya</taxon>
        <taxon>Basidiomycota</taxon>
        <taxon>Agaricomycotina</taxon>
        <taxon>Agaricomycetes</taxon>
        <taxon>Agaricomycetidae</taxon>
        <taxon>Atheliales</taxon>
        <taxon>Atheliaceae</taxon>
        <taxon>Athelia</taxon>
    </lineage>
</organism>
<dbReference type="Proteomes" id="UP000076532">
    <property type="component" value="Unassembled WGS sequence"/>
</dbReference>